<proteinExistence type="predicted"/>
<dbReference type="eggNOG" id="ENOG502RZ6Y">
    <property type="taxonomic scope" value="Eukaryota"/>
</dbReference>
<organism evidence="2 3">
    <name type="scientific">Morus notabilis</name>
    <dbReference type="NCBI Taxonomy" id="981085"/>
    <lineage>
        <taxon>Eukaryota</taxon>
        <taxon>Viridiplantae</taxon>
        <taxon>Streptophyta</taxon>
        <taxon>Embryophyta</taxon>
        <taxon>Tracheophyta</taxon>
        <taxon>Spermatophyta</taxon>
        <taxon>Magnoliopsida</taxon>
        <taxon>eudicotyledons</taxon>
        <taxon>Gunneridae</taxon>
        <taxon>Pentapetalae</taxon>
        <taxon>rosids</taxon>
        <taxon>fabids</taxon>
        <taxon>Rosales</taxon>
        <taxon>Moraceae</taxon>
        <taxon>Moreae</taxon>
        <taxon>Morus</taxon>
    </lineage>
</organism>
<reference evidence="3" key="1">
    <citation type="submission" date="2013-01" db="EMBL/GenBank/DDBJ databases">
        <title>Draft Genome Sequence of a Mulberry Tree, Morus notabilis C.K. Schneid.</title>
        <authorList>
            <person name="He N."/>
            <person name="Zhao S."/>
        </authorList>
    </citation>
    <scope>NUCLEOTIDE SEQUENCE</scope>
</reference>
<name>W9S7X1_9ROSA</name>
<dbReference type="STRING" id="981085.W9S7X1"/>
<evidence type="ECO:0000256" key="1">
    <source>
        <dbReference type="SAM" id="MobiDB-lite"/>
    </source>
</evidence>
<accession>W9S7X1</accession>
<dbReference type="PANTHER" id="PTHR35119:SF1">
    <property type="entry name" value="PROTEIN POLYCHOME"/>
    <property type="match status" value="1"/>
</dbReference>
<keyword evidence="3" id="KW-1185">Reference proteome</keyword>
<protein>
    <submittedName>
        <fullName evidence="2">Uncharacterized protein</fullName>
    </submittedName>
</protein>
<dbReference type="GO" id="GO:0051783">
    <property type="term" value="P:regulation of nuclear division"/>
    <property type="evidence" value="ECO:0007669"/>
    <property type="project" value="InterPro"/>
</dbReference>
<dbReference type="InterPro" id="IPR034590">
    <property type="entry name" value="POLYCHOME/GIG1"/>
</dbReference>
<dbReference type="Proteomes" id="UP000030645">
    <property type="component" value="Unassembled WGS sequence"/>
</dbReference>
<dbReference type="GO" id="GO:0005634">
    <property type="term" value="C:nucleus"/>
    <property type="evidence" value="ECO:0007669"/>
    <property type="project" value="InterPro"/>
</dbReference>
<dbReference type="PANTHER" id="PTHR35119">
    <property type="entry name" value="PROTEIN POLYCHOME"/>
    <property type="match status" value="1"/>
</dbReference>
<dbReference type="EMBL" id="KE346217">
    <property type="protein sequence ID" value="EXC30905.1"/>
    <property type="molecule type" value="Genomic_DNA"/>
</dbReference>
<feature type="region of interest" description="Disordered" evidence="1">
    <location>
        <begin position="66"/>
        <end position="86"/>
    </location>
</feature>
<dbReference type="AlphaFoldDB" id="W9S7X1"/>
<evidence type="ECO:0000313" key="2">
    <source>
        <dbReference type="EMBL" id="EXC30905.1"/>
    </source>
</evidence>
<sequence length="442" mass="48780">MPEARDRLSRPVDVAAMFARRRSAAVQVLVDDTENGADLFRSPIRQQPAAMATGVRTPMDTTRSSSAAAVASRENTPAPGIVRRGRGRGRSGVLPYWYPRTPLRDITAIARAIERTRARLREDEGQDVASPAPQEQGFLDPSVSVSVAPLEHNIITTSLHSAFRRKPCPPSVGKVPKILLGIANQTTAGSECLTPQKKLLNSIDTVEKESQTAERAAEKTANPSSGGRIEVVDVMVMGVEERQTEVLVQVLQVLRRNASASQQFWSTSTHSRRSTIMVKEEEEEDDDDDLKSKRIWEWIFIKRWRQQRWLQRVNGVPEIDEHHHHLFPANHRSPDELRRCLAPPAAPPMTFGGAHLVLPPQSARFFSSSSLNPTAFIFSFDGSPPPCLAPPSPLLAIKIEHGLSKLEFEEQPNIYSGIVSDLKLSLNMARVGGAYFGCGSIA</sequence>
<gene>
    <name evidence="2" type="ORF">L484_028085</name>
</gene>
<evidence type="ECO:0000313" key="3">
    <source>
        <dbReference type="Proteomes" id="UP000030645"/>
    </source>
</evidence>